<dbReference type="InterPro" id="IPR036397">
    <property type="entry name" value="RNaseH_sf"/>
</dbReference>
<dbReference type="STRING" id="86259.A0A4Z1PEX3"/>
<dbReference type="AlphaFoldDB" id="A0A4Z1PEX3"/>
<accession>A0A4Z1PEX3</accession>
<reference evidence="4 5" key="1">
    <citation type="submission" date="2019-04" db="EMBL/GenBank/DDBJ databases">
        <title>High contiguity whole genome sequence and gene annotation resource for two Venturia nashicola isolates.</title>
        <authorList>
            <person name="Prokchorchik M."/>
            <person name="Won K."/>
            <person name="Lee Y."/>
            <person name="Choi E.D."/>
            <person name="Segonzac C."/>
            <person name="Sohn K.H."/>
        </authorList>
    </citation>
    <scope>NUCLEOTIDE SEQUENCE [LARGE SCALE GENOMIC DNA]</scope>
    <source>
        <strain evidence="4 5">PRI2</strain>
    </source>
</reference>
<feature type="domain" description="3'-5' exonuclease" evidence="3">
    <location>
        <begin position="176"/>
        <end position="284"/>
    </location>
</feature>
<organism evidence="4 5">
    <name type="scientific">Venturia nashicola</name>
    <dbReference type="NCBI Taxonomy" id="86259"/>
    <lineage>
        <taxon>Eukaryota</taxon>
        <taxon>Fungi</taxon>
        <taxon>Dikarya</taxon>
        <taxon>Ascomycota</taxon>
        <taxon>Pezizomycotina</taxon>
        <taxon>Dothideomycetes</taxon>
        <taxon>Pleosporomycetidae</taxon>
        <taxon>Venturiales</taxon>
        <taxon>Venturiaceae</taxon>
        <taxon>Venturia</taxon>
    </lineage>
</organism>
<keyword evidence="2" id="KW-0378">Hydrolase</keyword>
<keyword evidence="1" id="KW-0540">Nuclease</keyword>
<evidence type="ECO:0000259" key="3">
    <source>
        <dbReference type="Pfam" id="PF01612"/>
    </source>
</evidence>
<dbReference type="EMBL" id="SNSC02000006">
    <property type="protein sequence ID" value="TID23746.1"/>
    <property type="molecule type" value="Genomic_DNA"/>
</dbReference>
<dbReference type="Pfam" id="PF01612">
    <property type="entry name" value="DNA_pol_A_exo1"/>
    <property type="match status" value="1"/>
</dbReference>
<dbReference type="PANTHER" id="PTHR13620:SF104">
    <property type="entry name" value="EXONUCLEASE 3'-5' DOMAIN-CONTAINING PROTEIN 2"/>
    <property type="match status" value="1"/>
</dbReference>
<dbReference type="GO" id="GO:0003676">
    <property type="term" value="F:nucleic acid binding"/>
    <property type="evidence" value="ECO:0007669"/>
    <property type="project" value="InterPro"/>
</dbReference>
<evidence type="ECO:0000256" key="2">
    <source>
        <dbReference type="ARBA" id="ARBA00022801"/>
    </source>
</evidence>
<sequence>MHSIYPYTLVLQSPLRDGDPIRKNARALRTRFLDRTTKPEASSASTIDSTGTKLANFLNADMSPGRGGKTSEVDRNGLPYFSHIQCCNPNVEAIRVHYCPTLEIANHALKYAIGKTKFSLDCEWGVDSRVVIKRNFRRPHEPPQRLSIGLSTLTDEDILIIHLPTNTEGFNLAQVVPQVLTMILKSKDILKVGPEVKGDADVIEQWLGIKVKGVRCAYRIQRVMDGHSAGSEAGFGGLIGMTKKPLGIAASGKDENGQRSSWFPANLTERQFQYAASDATIPIKMDDLFYDSMEKAGLGVDNSVLLKVLDLEPSVPSSLSQTRRHSAKLARWDPTRTYYKVRACRSTIIEPTPAGERFAMTGMGKRTRYEYLYDFVNVIQRHLNLLVESKQESWKDDAKVRRKAESAMKNNSG</sequence>
<dbReference type="GO" id="GO:0008408">
    <property type="term" value="F:3'-5' exonuclease activity"/>
    <property type="evidence" value="ECO:0007669"/>
    <property type="project" value="InterPro"/>
</dbReference>
<dbReference type="GO" id="GO:0005634">
    <property type="term" value="C:nucleus"/>
    <property type="evidence" value="ECO:0007669"/>
    <property type="project" value="TreeGrafter"/>
</dbReference>
<keyword evidence="5" id="KW-1185">Reference proteome</keyword>
<protein>
    <recommendedName>
        <fullName evidence="3">3'-5' exonuclease domain-containing protein</fullName>
    </recommendedName>
</protein>
<dbReference type="SUPFAM" id="SSF53098">
    <property type="entry name" value="Ribonuclease H-like"/>
    <property type="match status" value="1"/>
</dbReference>
<evidence type="ECO:0000256" key="1">
    <source>
        <dbReference type="ARBA" id="ARBA00022722"/>
    </source>
</evidence>
<dbReference type="OrthoDB" id="1920326at2759"/>
<dbReference type="GO" id="GO:0006139">
    <property type="term" value="P:nucleobase-containing compound metabolic process"/>
    <property type="evidence" value="ECO:0007669"/>
    <property type="project" value="InterPro"/>
</dbReference>
<proteinExistence type="predicted"/>
<gene>
    <name evidence="4" type="ORF">E6O75_ATG03382</name>
</gene>
<dbReference type="InterPro" id="IPR002562">
    <property type="entry name" value="3'-5'_exonuclease_dom"/>
</dbReference>
<dbReference type="InterPro" id="IPR051132">
    <property type="entry name" value="3-5_Exonuclease_domain"/>
</dbReference>
<dbReference type="Proteomes" id="UP000298493">
    <property type="component" value="Unassembled WGS sequence"/>
</dbReference>
<dbReference type="InterPro" id="IPR012337">
    <property type="entry name" value="RNaseH-like_sf"/>
</dbReference>
<dbReference type="GO" id="GO:0005737">
    <property type="term" value="C:cytoplasm"/>
    <property type="evidence" value="ECO:0007669"/>
    <property type="project" value="TreeGrafter"/>
</dbReference>
<comment type="caution">
    <text evidence="4">The sequence shown here is derived from an EMBL/GenBank/DDBJ whole genome shotgun (WGS) entry which is preliminary data.</text>
</comment>
<dbReference type="PANTHER" id="PTHR13620">
    <property type="entry name" value="3-5 EXONUCLEASE"/>
    <property type="match status" value="1"/>
</dbReference>
<name>A0A4Z1PEX3_9PEZI</name>
<dbReference type="Gene3D" id="3.30.420.10">
    <property type="entry name" value="Ribonuclease H-like superfamily/Ribonuclease H"/>
    <property type="match status" value="1"/>
</dbReference>
<evidence type="ECO:0000313" key="4">
    <source>
        <dbReference type="EMBL" id="TID23746.1"/>
    </source>
</evidence>
<evidence type="ECO:0000313" key="5">
    <source>
        <dbReference type="Proteomes" id="UP000298493"/>
    </source>
</evidence>